<name>A0A4U5N7L1_STECR</name>
<dbReference type="OrthoDB" id="196547at2759"/>
<sequence length="471" mass="53530">MIAPGKCIVTRSGGTMNHQSGTKSVPALSTPSDPVTMIPMSSAVLEVGILRAKNPWFVGILIKHACFLGRSYRLRTAFVEIECRSRSHGEKTISQSKDAVVDHRNEAVFDKRIQLNVTQESVTFRLMCYAGYAGEPVLIGYSYVPTQNFFSTRATSARILLVQSDFQRGGMSLTSQPRNRCPPSVASTSYSTPRTHACLNRTFNSFSSDLPPRIYPRRYTPASSNEDSDPESSVFERCSRMRASHRGRQCSNRQVEHPRFAPEEDSSSDEDLEEHEEKTADADGTSYLSVTCPVKSQPVVPKKRFSFSSIPRAFKMAFRSKKSPKKAEVDDESVEDRRVLDDHHLEQEKAKWRTFEGVVNDKEGFESLRSHMQDEKNEENLDFWKECQALEDTWNPKKAQEIYDEFIVTDAPREVNLDWHIRKILSTSLTPETVKAARRQIELLIASDPFPRYLKTTMFQKFVARKSTSSI</sequence>
<dbReference type="PROSITE" id="PS50132">
    <property type="entry name" value="RGS"/>
    <property type="match status" value="1"/>
</dbReference>
<evidence type="ECO:0000259" key="2">
    <source>
        <dbReference type="PROSITE" id="PS50132"/>
    </source>
</evidence>
<dbReference type="InterPro" id="IPR044926">
    <property type="entry name" value="RGS_subdomain_2"/>
</dbReference>
<gene>
    <name evidence="3" type="ORF">L596_019143</name>
</gene>
<dbReference type="SMART" id="SM00315">
    <property type="entry name" value="RGS"/>
    <property type="match status" value="1"/>
</dbReference>
<dbReference type="CDD" id="cd07440">
    <property type="entry name" value="RGS"/>
    <property type="match status" value="1"/>
</dbReference>
<feature type="region of interest" description="Disordered" evidence="1">
    <location>
        <begin position="12"/>
        <end position="31"/>
    </location>
</feature>
<dbReference type="Proteomes" id="UP000298663">
    <property type="component" value="Unassembled WGS sequence"/>
</dbReference>
<reference evidence="3 4" key="1">
    <citation type="journal article" date="2015" name="Genome Biol.">
        <title>Comparative genomics of Steinernema reveals deeply conserved gene regulatory networks.</title>
        <authorList>
            <person name="Dillman A.R."/>
            <person name="Macchietto M."/>
            <person name="Porter C.F."/>
            <person name="Rogers A."/>
            <person name="Williams B."/>
            <person name="Antoshechkin I."/>
            <person name="Lee M.M."/>
            <person name="Goodwin Z."/>
            <person name="Lu X."/>
            <person name="Lewis E.E."/>
            <person name="Goodrich-Blair H."/>
            <person name="Stock S.P."/>
            <person name="Adams B.J."/>
            <person name="Sternberg P.W."/>
            <person name="Mortazavi A."/>
        </authorList>
    </citation>
    <scope>NUCLEOTIDE SEQUENCE [LARGE SCALE GENOMIC DNA]</scope>
    <source>
        <strain evidence="3 4">ALL</strain>
    </source>
</reference>
<dbReference type="AlphaFoldDB" id="A0A4U5N7L1"/>
<dbReference type="SUPFAM" id="SSF48097">
    <property type="entry name" value="Regulator of G-protein signaling, RGS"/>
    <property type="match status" value="1"/>
</dbReference>
<accession>A0A4U5N7L1</accession>
<organism evidence="3 4">
    <name type="scientific">Steinernema carpocapsae</name>
    <name type="common">Entomopathogenic nematode</name>
    <dbReference type="NCBI Taxonomy" id="34508"/>
    <lineage>
        <taxon>Eukaryota</taxon>
        <taxon>Metazoa</taxon>
        <taxon>Ecdysozoa</taxon>
        <taxon>Nematoda</taxon>
        <taxon>Chromadorea</taxon>
        <taxon>Rhabditida</taxon>
        <taxon>Tylenchina</taxon>
        <taxon>Panagrolaimomorpha</taxon>
        <taxon>Strongyloidoidea</taxon>
        <taxon>Steinernematidae</taxon>
        <taxon>Steinernema</taxon>
    </lineage>
</organism>
<protein>
    <recommendedName>
        <fullName evidence="2">RGS domain-containing protein</fullName>
    </recommendedName>
</protein>
<comment type="caution">
    <text evidence="3">The sequence shown here is derived from an EMBL/GenBank/DDBJ whole genome shotgun (WGS) entry which is preliminary data.</text>
</comment>
<dbReference type="Pfam" id="PF00615">
    <property type="entry name" value="RGS"/>
    <property type="match status" value="1"/>
</dbReference>
<dbReference type="PANTHER" id="PTHR10845">
    <property type="entry name" value="REGULATOR OF G PROTEIN SIGNALING"/>
    <property type="match status" value="1"/>
</dbReference>
<dbReference type="PANTHER" id="PTHR10845:SF192">
    <property type="entry name" value="DOUBLE HIT, ISOFORM B"/>
    <property type="match status" value="1"/>
</dbReference>
<feature type="compositionally biased region" description="Acidic residues" evidence="1">
    <location>
        <begin position="263"/>
        <end position="274"/>
    </location>
</feature>
<feature type="domain" description="RGS" evidence="2">
    <location>
        <begin position="354"/>
        <end position="463"/>
    </location>
</feature>
<feature type="region of interest" description="Disordered" evidence="1">
    <location>
        <begin position="214"/>
        <end position="285"/>
    </location>
</feature>
<dbReference type="EMBL" id="AZBU02000005">
    <property type="protein sequence ID" value="TKR78320.1"/>
    <property type="molecule type" value="Genomic_DNA"/>
</dbReference>
<dbReference type="InterPro" id="IPR016137">
    <property type="entry name" value="RGS"/>
</dbReference>
<evidence type="ECO:0000256" key="1">
    <source>
        <dbReference type="SAM" id="MobiDB-lite"/>
    </source>
</evidence>
<dbReference type="InterPro" id="IPR036305">
    <property type="entry name" value="RGS_sf"/>
</dbReference>
<reference evidence="3 4" key="2">
    <citation type="journal article" date="2019" name="G3 (Bethesda)">
        <title>Hybrid Assembly of the Genome of the Entomopathogenic Nematode Steinernema carpocapsae Identifies the X-Chromosome.</title>
        <authorList>
            <person name="Serra L."/>
            <person name="Macchietto M."/>
            <person name="Macias-Munoz A."/>
            <person name="McGill C.J."/>
            <person name="Rodriguez I.M."/>
            <person name="Rodriguez B."/>
            <person name="Murad R."/>
            <person name="Mortazavi A."/>
        </authorList>
    </citation>
    <scope>NUCLEOTIDE SEQUENCE [LARGE SCALE GENOMIC DNA]</scope>
    <source>
        <strain evidence="3 4">ALL</strain>
    </source>
</reference>
<dbReference type="Gene3D" id="1.10.167.10">
    <property type="entry name" value="Regulator of G-protein Signalling 4, domain 2"/>
    <property type="match status" value="1"/>
</dbReference>
<dbReference type="STRING" id="34508.A0A4U5N7L1"/>
<proteinExistence type="predicted"/>
<evidence type="ECO:0000313" key="4">
    <source>
        <dbReference type="Proteomes" id="UP000298663"/>
    </source>
</evidence>
<keyword evidence="4" id="KW-1185">Reference proteome</keyword>
<evidence type="ECO:0000313" key="3">
    <source>
        <dbReference type="EMBL" id="TKR78320.1"/>
    </source>
</evidence>